<comment type="caution">
    <text evidence="4">The sequence shown here is derived from an EMBL/GenBank/DDBJ whole genome shotgun (WGS) entry which is preliminary data.</text>
</comment>
<gene>
    <name evidence="4" type="ORF">MEDL_25141</name>
</gene>
<dbReference type="EMBL" id="CAJPWZ010001254">
    <property type="protein sequence ID" value="CAG2211084.1"/>
    <property type="molecule type" value="Genomic_DNA"/>
</dbReference>
<keyword evidence="1" id="KW-0433">Leucine-rich repeat</keyword>
<dbReference type="SMART" id="SM00369">
    <property type="entry name" value="LRR_TYP"/>
    <property type="match status" value="4"/>
</dbReference>
<proteinExistence type="predicted"/>
<dbReference type="SUPFAM" id="SSF52058">
    <property type="entry name" value="L domain-like"/>
    <property type="match status" value="1"/>
</dbReference>
<dbReference type="InterPro" id="IPR003591">
    <property type="entry name" value="Leu-rich_rpt_typical-subtyp"/>
</dbReference>
<protein>
    <submittedName>
        <fullName evidence="4">Uncharacterized protein</fullName>
    </submittedName>
</protein>
<evidence type="ECO:0000313" key="4">
    <source>
        <dbReference type="EMBL" id="CAG2211084.1"/>
    </source>
</evidence>
<evidence type="ECO:0000313" key="5">
    <source>
        <dbReference type="Proteomes" id="UP000683360"/>
    </source>
</evidence>
<keyword evidence="3" id="KW-0472">Membrane</keyword>
<dbReference type="PANTHER" id="PTHR24366">
    <property type="entry name" value="IG(IMMUNOGLOBULIN) AND LRR(LEUCINE RICH REPEAT) DOMAINS"/>
    <property type="match status" value="1"/>
</dbReference>
<dbReference type="AlphaFoldDB" id="A0A8S3RSH2"/>
<dbReference type="OrthoDB" id="6152617at2759"/>
<evidence type="ECO:0000256" key="1">
    <source>
        <dbReference type="ARBA" id="ARBA00022614"/>
    </source>
</evidence>
<organism evidence="4 5">
    <name type="scientific">Mytilus edulis</name>
    <name type="common">Blue mussel</name>
    <dbReference type="NCBI Taxonomy" id="6550"/>
    <lineage>
        <taxon>Eukaryota</taxon>
        <taxon>Metazoa</taxon>
        <taxon>Spiralia</taxon>
        <taxon>Lophotrochozoa</taxon>
        <taxon>Mollusca</taxon>
        <taxon>Bivalvia</taxon>
        <taxon>Autobranchia</taxon>
        <taxon>Pteriomorphia</taxon>
        <taxon>Mytilida</taxon>
        <taxon>Mytiloidea</taxon>
        <taxon>Mytilidae</taxon>
        <taxon>Mytilinae</taxon>
        <taxon>Mytilus</taxon>
    </lineage>
</organism>
<keyword evidence="3" id="KW-0812">Transmembrane</keyword>
<evidence type="ECO:0000256" key="3">
    <source>
        <dbReference type="SAM" id="Phobius"/>
    </source>
</evidence>
<name>A0A8S3RSH2_MYTED</name>
<dbReference type="Pfam" id="PF13855">
    <property type="entry name" value="LRR_8"/>
    <property type="match status" value="2"/>
</dbReference>
<keyword evidence="5" id="KW-1185">Reference proteome</keyword>
<feature type="transmembrane region" description="Helical" evidence="3">
    <location>
        <begin position="174"/>
        <end position="196"/>
    </location>
</feature>
<reference evidence="4" key="1">
    <citation type="submission" date="2021-03" db="EMBL/GenBank/DDBJ databases">
        <authorList>
            <person name="Bekaert M."/>
        </authorList>
    </citation>
    <scope>NUCLEOTIDE SEQUENCE</scope>
</reference>
<keyword evidence="3" id="KW-1133">Transmembrane helix</keyword>
<dbReference type="Proteomes" id="UP000683360">
    <property type="component" value="Unassembled WGS sequence"/>
</dbReference>
<sequence length="228" mass="26368">MSYILEEVFKDLPSLSFLHLSNNQIATLKGDVFKDLPELFFLFLDGNQISTIEKRVFEDLPSLYFLYLENNQITTIQDGLFKDLPRLFSVDLRGNRITFIQNDTFEHNLDLFSLKLDLVCDCNVPFWSWLKLNTRIKNFNVTCLDHNNVQLSSLEIGDFDSCTLFNEDGNNRNAVIIGVVIGIVGLVIIVVVIFLIKRRSICQTFQHTSQQRRPSVVENDNELYQISH</sequence>
<evidence type="ECO:0000256" key="2">
    <source>
        <dbReference type="ARBA" id="ARBA00022737"/>
    </source>
</evidence>
<dbReference type="PANTHER" id="PTHR24366:SF170">
    <property type="entry name" value="RE50361P"/>
    <property type="match status" value="1"/>
</dbReference>
<dbReference type="Gene3D" id="3.80.10.10">
    <property type="entry name" value="Ribonuclease Inhibitor"/>
    <property type="match status" value="2"/>
</dbReference>
<dbReference type="InterPro" id="IPR032675">
    <property type="entry name" value="LRR_dom_sf"/>
</dbReference>
<accession>A0A8S3RSH2</accession>
<dbReference type="InterPro" id="IPR001611">
    <property type="entry name" value="Leu-rich_rpt"/>
</dbReference>
<keyword evidence="2" id="KW-0677">Repeat</keyword>